<accession>A0A8H3PE81</accession>
<evidence type="ECO:0000313" key="2">
    <source>
        <dbReference type="EMBL" id="CAF9939361.1"/>
    </source>
</evidence>
<dbReference type="AlphaFoldDB" id="A0A8H3PE81"/>
<reference evidence="2" key="1">
    <citation type="submission" date="2021-03" db="EMBL/GenBank/DDBJ databases">
        <authorList>
            <person name="Tagirdzhanova G."/>
        </authorList>
    </citation>
    <scope>NUCLEOTIDE SEQUENCE</scope>
</reference>
<proteinExistence type="predicted"/>
<dbReference type="Pfam" id="PF09994">
    <property type="entry name" value="T6SS_Tle1-like_cat"/>
    <property type="match status" value="1"/>
</dbReference>
<keyword evidence="3" id="KW-1185">Reference proteome</keyword>
<sequence length="574" mass="64395">MASHGSDWSCAVILPVFTQPIDSSLIYEDMVSSENEFIHTEDLDEIVKPLNVSADPTDHWTLVPSVSPDSTFGQSLHGQSHLINVSADPIKSGQKKKIIVCCDGTAKNEILEGPLSNVSRISRCITPFDKSGVSQVVYYQPGLGTEPEKRRTWSATYSEATGEGIDETIREAYSFICHNYTQSGDEIYLFGYSRGAFTVRCVAQLIFNVGLLTKAGLLHLIPLFKSWVKSDFEEFKTILTKDNVLRGEIRIKACAVWDTVGSIGKPRIAIFSQPGPKHLEFVNSELCPNIDNAFQALALHEHRRPFRPILWQSAPATQNLKQCWFLGFHGDVGGGRTDGALAHFPLVWMIDQLKDFLDFDVKSLWISGLAGQRDRAFKNNAQHPGGKIRIEECDKIALTILVDTVKDTKSSIHRLGGDHVRQPRLHFWDKEGIQVSKKLDAESSKETLHYSVRILLQEEVMSVPLGLEMSKCEDIGGSCQWTIESREGSKPEYLMKEENFTDDEFNLLRLWLDSEKSYLTSETDVGVTRAEINRAMPGNSSLLGIVSQWHASGYHEKKINKSYGVKNFLKSRLK</sequence>
<evidence type="ECO:0000313" key="3">
    <source>
        <dbReference type="Proteomes" id="UP000664521"/>
    </source>
</evidence>
<dbReference type="PANTHER" id="PTHR33840:SF1">
    <property type="entry name" value="TLE1 PHOSPHOLIPASE DOMAIN-CONTAINING PROTEIN"/>
    <property type="match status" value="1"/>
</dbReference>
<dbReference type="InterPro" id="IPR018712">
    <property type="entry name" value="Tle1-like_cat"/>
</dbReference>
<organism evidence="2 3">
    <name type="scientific">Heterodermia speciosa</name>
    <dbReference type="NCBI Taxonomy" id="116794"/>
    <lineage>
        <taxon>Eukaryota</taxon>
        <taxon>Fungi</taxon>
        <taxon>Dikarya</taxon>
        <taxon>Ascomycota</taxon>
        <taxon>Pezizomycotina</taxon>
        <taxon>Lecanoromycetes</taxon>
        <taxon>OSLEUM clade</taxon>
        <taxon>Lecanoromycetidae</taxon>
        <taxon>Caliciales</taxon>
        <taxon>Physciaceae</taxon>
        <taxon>Heterodermia</taxon>
    </lineage>
</organism>
<feature type="domain" description="T6SS Phospholipase effector Tle1-like catalytic" evidence="1">
    <location>
        <begin position="96"/>
        <end position="352"/>
    </location>
</feature>
<dbReference type="OrthoDB" id="3057168at2759"/>
<dbReference type="EMBL" id="CAJPDS010000130">
    <property type="protein sequence ID" value="CAF9939361.1"/>
    <property type="molecule type" value="Genomic_DNA"/>
</dbReference>
<dbReference type="Proteomes" id="UP000664521">
    <property type="component" value="Unassembled WGS sequence"/>
</dbReference>
<protein>
    <recommendedName>
        <fullName evidence="1">T6SS Phospholipase effector Tle1-like catalytic domain-containing protein</fullName>
    </recommendedName>
</protein>
<name>A0A8H3PE81_9LECA</name>
<evidence type="ECO:0000259" key="1">
    <source>
        <dbReference type="Pfam" id="PF09994"/>
    </source>
</evidence>
<gene>
    <name evidence="2" type="ORF">HETSPECPRED_001757</name>
</gene>
<comment type="caution">
    <text evidence="2">The sequence shown here is derived from an EMBL/GenBank/DDBJ whole genome shotgun (WGS) entry which is preliminary data.</text>
</comment>
<dbReference type="PANTHER" id="PTHR33840">
    <property type="match status" value="1"/>
</dbReference>